<accession>A0A8S4BTS3</accession>
<dbReference type="OrthoDB" id="9948163at2759"/>
<comment type="subcellular location">
    <subcellularLocation>
        <location evidence="1">Membrane</location>
    </subcellularLocation>
</comment>
<evidence type="ECO:0000256" key="7">
    <source>
        <dbReference type="SAM" id="MobiDB-lite"/>
    </source>
</evidence>
<dbReference type="Gene3D" id="2.60.40.10">
    <property type="entry name" value="Immunoglobulins"/>
    <property type="match status" value="1"/>
</dbReference>
<keyword evidence="8" id="KW-1133">Transmembrane helix</keyword>
<dbReference type="Proteomes" id="UP000677803">
    <property type="component" value="Unassembled WGS sequence"/>
</dbReference>
<keyword evidence="3" id="KW-0677">Repeat</keyword>
<comment type="caution">
    <text evidence="11">The sequence shown here is derived from an EMBL/GenBank/DDBJ whole genome shotgun (WGS) entry which is preliminary data.</text>
</comment>
<dbReference type="SMART" id="SM00409">
    <property type="entry name" value="IG"/>
    <property type="match status" value="1"/>
</dbReference>
<evidence type="ECO:0000256" key="4">
    <source>
        <dbReference type="ARBA" id="ARBA00023136"/>
    </source>
</evidence>
<evidence type="ECO:0000256" key="1">
    <source>
        <dbReference type="ARBA" id="ARBA00004370"/>
    </source>
</evidence>
<keyword evidence="6" id="KW-0325">Glycoprotein</keyword>
<sequence length="250" mass="27259">MKTGSSFSHRLLMLISITLVPVLKAEEVTGYVGSEVTLPCPANQGPNFDNVTQVQWDLLGPGGNKTSIIVFNTQHGEHKHESPLKERVKVDRQSLTIKDVGVADAGLYKCVLTTFPSGSSQRITRLVVQEQRPLSTGIVSAIVIAVVLLFVILSATAYLLFIRKHDPAVSFHVQIDTSGQVAGATRPSFIVKEPEVVYADVKHKSSRDGTSSNIKPKDTEQGHEVTYSEVKVVRLQLQRDSVCTHAISSC</sequence>
<dbReference type="GO" id="GO:0016020">
    <property type="term" value="C:membrane"/>
    <property type="evidence" value="ECO:0007669"/>
    <property type="project" value="UniProtKB-SubCell"/>
</dbReference>
<dbReference type="EMBL" id="CAJRST010038888">
    <property type="protein sequence ID" value="CAG6014933.1"/>
    <property type="molecule type" value="Genomic_DNA"/>
</dbReference>
<keyword evidence="2 9" id="KW-0732">Signal</keyword>
<evidence type="ECO:0000256" key="8">
    <source>
        <dbReference type="SAM" id="Phobius"/>
    </source>
</evidence>
<feature type="domain" description="Ig-like" evidence="10">
    <location>
        <begin position="21"/>
        <end position="124"/>
    </location>
</feature>
<dbReference type="PANTHER" id="PTHR23277">
    <property type="entry name" value="NECTIN-RELATED"/>
    <property type="match status" value="1"/>
</dbReference>
<keyword evidence="8" id="KW-0812">Transmembrane</keyword>
<dbReference type="InterPro" id="IPR007110">
    <property type="entry name" value="Ig-like_dom"/>
</dbReference>
<feature type="region of interest" description="Disordered" evidence="7">
    <location>
        <begin position="202"/>
        <end position="222"/>
    </location>
</feature>
<evidence type="ECO:0000313" key="12">
    <source>
        <dbReference type="Proteomes" id="UP000677803"/>
    </source>
</evidence>
<dbReference type="GO" id="GO:0007157">
    <property type="term" value="P:heterophilic cell-cell adhesion via plasma membrane cell adhesion molecules"/>
    <property type="evidence" value="ECO:0007669"/>
    <property type="project" value="TreeGrafter"/>
</dbReference>
<keyword evidence="5" id="KW-1015">Disulfide bond</keyword>
<evidence type="ECO:0000256" key="9">
    <source>
        <dbReference type="SAM" id="SignalP"/>
    </source>
</evidence>
<dbReference type="PANTHER" id="PTHR23277:SF109">
    <property type="entry name" value="POLIOVIRUS RECEPTOR"/>
    <property type="match status" value="1"/>
</dbReference>
<evidence type="ECO:0000256" key="6">
    <source>
        <dbReference type="ARBA" id="ARBA00023180"/>
    </source>
</evidence>
<feature type="chain" id="PRO_5035809292" evidence="9">
    <location>
        <begin position="26"/>
        <end position="250"/>
    </location>
</feature>
<dbReference type="AlphaFoldDB" id="A0A8S4BTS3"/>
<evidence type="ECO:0000313" key="11">
    <source>
        <dbReference type="EMBL" id="CAG6014933.1"/>
    </source>
</evidence>
<dbReference type="Pfam" id="PF07686">
    <property type="entry name" value="V-set"/>
    <property type="match status" value="1"/>
</dbReference>
<organism evidence="11 12">
    <name type="scientific">Menidia menidia</name>
    <name type="common">Atlantic silverside</name>
    <dbReference type="NCBI Taxonomy" id="238744"/>
    <lineage>
        <taxon>Eukaryota</taxon>
        <taxon>Metazoa</taxon>
        <taxon>Chordata</taxon>
        <taxon>Craniata</taxon>
        <taxon>Vertebrata</taxon>
        <taxon>Euteleostomi</taxon>
        <taxon>Actinopterygii</taxon>
        <taxon>Neopterygii</taxon>
        <taxon>Teleostei</taxon>
        <taxon>Neoteleostei</taxon>
        <taxon>Acanthomorphata</taxon>
        <taxon>Ovalentaria</taxon>
        <taxon>Atherinomorphae</taxon>
        <taxon>Atheriniformes</taxon>
        <taxon>Atherinopsidae</taxon>
        <taxon>Menidiinae</taxon>
        <taxon>Menidia</taxon>
    </lineage>
</organism>
<dbReference type="InterPro" id="IPR003599">
    <property type="entry name" value="Ig_sub"/>
</dbReference>
<evidence type="ECO:0000256" key="5">
    <source>
        <dbReference type="ARBA" id="ARBA00023157"/>
    </source>
</evidence>
<dbReference type="SUPFAM" id="SSF48726">
    <property type="entry name" value="Immunoglobulin"/>
    <property type="match status" value="1"/>
</dbReference>
<name>A0A8S4BTS3_9TELE</name>
<dbReference type="InterPro" id="IPR013783">
    <property type="entry name" value="Ig-like_fold"/>
</dbReference>
<dbReference type="InterPro" id="IPR036179">
    <property type="entry name" value="Ig-like_dom_sf"/>
</dbReference>
<protein>
    <submittedName>
        <fullName evidence="11">(Atlantic silverside) hypothetical protein</fullName>
    </submittedName>
</protein>
<feature type="transmembrane region" description="Helical" evidence="8">
    <location>
        <begin position="138"/>
        <end position="161"/>
    </location>
</feature>
<evidence type="ECO:0000259" key="10">
    <source>
        <dbReference type="PROSITE" id="PS50835"/>
    </source>
</evidence>
<feature type="signal peptide" evidence="9">
    <location>
        <begin position="1"/>
        <end position="25"/>
    </location>
</feature>
<dbReference type="GO" id="GO:0005912">
    <property type="term" value="C:adherens junction"/>
    <property type="evidence" value="ECO:0007669"/>
    <property type="project" value="TreeGrafter"/>
</dbReference>
<keyword evidence="4 8" id="KW-0472">Membrane</keyword>
<proteinExistence type="predicted"/>
<evidence type="ECO:0000256" key="2">
    <source>
        <dbReference type="ARBA" id="ARBA00022729"/>
    </source>
</evidence>
<dbReference type="InterPro" id="IPR051427">
    <property type="entry name" value="Nectin/Nectin-like"/>
</dbReference>
<dbReference type="InterPro" id="IPR013106">
    <property type="entry name" value="Ig_V-set"/>
</dbReference>
<reference evidence="11" key="1">
    <citation type="submission" date="2021-05" db="EMBL/GenBank/DDBJ databases">
        <authorList>
            <person name="Tigano A."/>
        </authorList>
    </citation>
    <scope>NUCLEOTIDE SEQUENCE</scope>
</reference>
<evidence type="ECO:0000256" key="3">
    <source>
        <dbReference type="ARBA" id="ARBA00022737"/>
    </source>
</evidence>
<gene>
    <name evidence="11" type="ORF">MMEN_LOCUS19401</name>
</gene>
<dbReference type="PROSITE" id="PS50835">
    <property type="entry name" value="IG_LIKE"/>
    <property type="match status" value="1"/>
</dbReference>
<keyword evidence="12" id="KW-1185">Reference proteome</keyword>
<dbReference type="GO" id="GO:0007156">
    <property type="term" value="P:homophilic cell adhesion via plasma membrane adhesion molecules"/>
    <property type="evidence" value="ECO:0007669"/>
    <property type="project" value="TreeGrafter"/>
</dbReference>
<dbReference type="SMART" id="SM00406">
    <property type="entry name" value="IGv"/>
    <property type="match status" value="1"/>
</dbReference>